<feature type="region of interest" description="Disordered" evidence="2">
    <location>
        <begin position="1812"/>
        <end position="1847"/>
    </location>
</feature>
<feature type="domain" description="Ig-like" evidence="3">
    <location>
        <begin position="2279"/>
        <end position="2349"/>
    </location>
</feature>
<feature type="region of interest" description="Disordered" evidence="2">
    <location>
        <begin position="1777"/>
        <end position="1800"/>
    </location>
</feature>
<feature type="domain" description="Ig-like" evidence="3">
    <location>
        <begin position="2163"/>
        <end position="2241"/>
    </location>
</feature>
<dbReference type="FunFam" id="2.60.40.10:FF:004261">
    <property type="match status" value="1"/>
</dbReference>
<evidence type="ECO:0000313" key="4">
    <source>
        <dbReference type="EnsemblMetazoa" id="ACHR005301-PA"/>
    </source>
</evidence>
<feature type="compositionally biased region" description="Low complexity" evidence="2">
    <location>
        <begin position="950"/>
        <end position="971"/>
    </location>
</feature>
<feature type="domain" description="Ig-like" evidence="3">
    <location>
        <begin position="1157"/>
        <end position="1253"/>
    </location>
</feature>
<dbReference type="PROSITE" id="PS50835">
    <property type="entry name" value="IG_LIKE"/>
    <property type="match status" value="11"/>
</dbReference>
<reference evidence="4" key="2">
    <citation type="submission" date="2020-05" db="UniProtKB">
        <authorList>
            <consortium name="EnsemblMetazoa"/>
        </authorList>
    </citation>
    <scope>IDENTIFICATION</scope>
    <source>
        <strain evidence="4">ACHKN1017</strain>
    </source>
</reference>
<dbReference type="InterPro" id="IPR013783">
    <property type="entry name" value="Ig-like_fold"/>
</dbReference>
<dbReference type="InterPro" id="IPR013098">
    <property type="entry name" value="Ig_I-set"/>
</dbReference>
<feature type="compositionally biased region" description="Acidic residues" evidence="2">
    <location>
        <begin position="1288"/>
        <end position="1311"/>
    </location>
</feature>
<feature type="compositionally biased region" description="Low complexity" evidence="2">
    <location>
        <begin position="1977"/>
        <end position="1986"/>
    </location>
</feature>
<feature type="domain" description="Ig-like" evidence="3">
    <location>
        <begin position="805"/>
        <end position="893"/>
    </location>
</feature>
<feature type="compositionally biased region" description="Basic and acidic residues" evidence="2">
    <location>
        <begin position="1987"/>
        <end position="1998"/>
    </location>
</feature>
<feature type="domain" description="Ig-like" evidence="3">
    <location>
        <begin position="1025"/>
        <end position="1144"/>
    </location>
</feature>
<feature type="domain" description="Ig-like" evidence="3">
    <location>
        <begin position="1621"/>
        <end position="1734"/>
    </location>
</feature>
<sequence length="2506" mass="282654">AEAALALSKTSVELQLLQKDLEYIQLNFGSDRVDLTSKTVQSYFGQICKTLTLLQPSVVATVQKPSYGTCVNILQQLASPVHELVCNLPSSTNWTAEGMTPALKHNLRQLYRIVSLISQQHITRVRNEREVTIVEEIKRQLLSMDRLLKVLLDLQSETEMQKELLETVRKNLNTLKSVMLQVRTACCLQSLVEKDDQLLGAFEMVIDRLTVNPLQLDSVEYLRLLAESLEKYCDIMRRLCNNATISDWLLRYQLQLLKIFDTIEFCLSEEQFIVIGSKEKYTRTSTQDAIHAVKQLITHYKITSDQQKSGQTHIKLVAARQGLTDEVESVTRSGQDRNSRRTPDVRQQRADAVRRHATRSPVGLRDDQPPRSSSRCSLGALPSKRGPSFAVYLKNVFIERDHSFKLLCVVLDSEIDVRWTKDGSDITPTGRYQMVQKNGLITLQVEHAEYEDTGVYACHVFNNYGQSFNKCTVEVYDTNDDIICPSFSIPHKMAHFEPYHPFNMLANMTGRRERRSRSKKNQQEEPVQVEVTPAETTMLDLLKIPGRGDSPRDFRSLHREKSPFEIGDKPDVQVASQKAIIDKALVMDISGGVTNVDEYISLFFTDSCSLDPASCGDIGPVKVVIVEEEVAPPEPPMPAEEHSKTEAEAAAELARIQEEEEAGKSAKEPTPPPPPEPEPEPEPEPVEEEEEEEEEEEPEPEPPRAPTPPPPKEPTPEPEPIKPPPEPEYDSDVELIPVKEEFDPSVWKSIDSIELQLQQQAEAEAKPSAKAKEKSREASRRESTTEMTERERDLEWQRQRQMMRPPLVISHLKARAAPKGSTVKLTCTISGPGITVRWLKNGDPIEKSTKHTFKVSEGLLSLEIKDIDNVDAGEYCCMIKNKNGETSTSTTLTVYENTETKPTPPTFISIKDDVSLEDKQQQQQQATAVVASEGQAVEVAATVATEQPAAAAATGDAPATETVSSDAALPPSGAPQPPPAQPQEQPPPAAEPPTEEQQPAVGEESETAPPPPEAAGHAKHRRLAPEKSPSPPPIGGDMARYYHKKILHQRDKLQWSVHLTNRAIVAGHRLKLMCCATGFDPTLEWYKDGQPVEYDDHHIVDMNDMHRGAYGCLWVNDVSVKDAGEYKCVAKNEMEVIETVCKLTVVEPVNTVQTFAPTFVRMVRENYDSYSNILTVEFVIRANPTPTLTWYKGIIKLGVYPDSHMRISQHFDETAEHTIASLVFYDPSYTDNGEYICIATNDVGEATCKHMLDFCSKEQYFEWLAKKRPGWFKAESYIAVEPAPTFADDGEEEEDDGEEEQEAEGSGEEGEGGPPKEPKVKRAPKLPDVKELPEEETKAEAEAQATERSVQIVVPEPEAQAKEPEPDVSYKRRKSRTQVALEEFERRKKFDFVSHMVNVRVEPGKTLRLIAYVKCPEEVTSYWKRDGRVLGNGLRLTHTTMRCGTCVLEIEKCKYRDAGNYTCVAKCPTYGEIEQSCTVSVVEKTEIKGEAPVFTRPMQEKYDPIQDELTLECCVRGDPEPETVWIVQGVFMRHNTGGRLYFRKYPDGRQLLKIFQPTKEDSGRYVCRAKNSVDKTDMSYWLNYKNSDQDVLKVFEDELHKKSEKPILSRHLRAKDCDYNPEDEALIKWSESRSQHDKEYDYRYKLRFITQLQDKTVPEGSNLKFTCYVDGKFPLFLWYKDDIPLVQGRKYRQKTRRDGKVTLEIVNVTTEDAGTYKLEARNYAGCIETKSVVSVYENPYTTFVPPIFASNILEYQQASTNHYTDKSCTTPNTATISGYTSHQRSSTRSSISSTGYDHTKVKEYYRRHPHSTVVSTNDSTHHAYSSRDYRQTTFEHRRSLRASSSSAAHSAYYHSTAQGLGHLSESGRDVTAAATSSDVASQRQRRSYYHSQYYDRLTTGTMRADTRTAVREVRKSPNVPEQQGLAKVERTEWRARDWARIKRTSPAAVSELEDDTASGRGHSAVGRPGSSGAVQGTSSTSESATSSREESKTLRTSDRMGGQVSSGGDFHSTESDRTSAGKRSQTYPYHYRMDTFTTSLRYESVNSLEMYQPIVQTVLRDRLVKRGSNLLLVCSFWGVNCEIDWVHNYTKINNGAKYRISRHQGMSILEIYDITHQEAGMYKCVVRNDCGEDVTNCCILVLDHIRLSSTKQTRPDQTYSLHSNEIVLECRVRGTPRPNIAWIKDGEYIIPGDKYEQYDHADGTCKLIVTSPGEEDSGTYTCEAESGGCSDAISHNVQFVSKEKVLMERTHSVYHRNPNLPHFYQGLADYSIPSGGNICLVVEVQGNCEVQWFRDRYPVTGKPPKVRTYSDGTGVFALCITAATMDASGRYVCRATNAFGKAESSSHVDIINPNAIKGAKPPIFMSRPQPEIKIRQGDTLSMAFKIIGDPKPKIQWMKGTKDLTNLARTVKEVHNDYIRFSIKEAVVADEGAYFIVARNRHGIDRSFTKVSVRKRKSSHRGATRSTWRTILIGMHPIREENKKRACKSTALKLYTCSFILECYIVF</sequence>
<proteinExistence type="predicted"/>
<dbReference type="STRING" id="43041.A0A182K3G6"/>
<feature type="compositionally biased region" description="Pro residues" evidence="2">
    <location>
        <begin position="972"/>
        <end position="991"/>
    </location>
</feature>
<feature type="domain" description="Ig-like" evidence="3">
    <location>
        <begin position="1492"/>
        <end position="1579"/>
    </location>
</feature>
<feature type="region of interest" description="Disordered" evidence="2">
    <location>
        <begin position="631"/>
        <end position="731"/>
    </location>
</feature>
<accession>A0A182K3G6</accession>
<feature type="region of interest" description="Disordered" evidence="2">
    <location>
        <begin position="1283"/>
        <end position="1350"/>
    </location>
</feature>
<dbReference type="SMART" id="SM00408">
    <property type="entry name" value="IGc2"/>
    <property type="match status" value="11"/>
</dbReference>
<feature type="region of interest" description="Disordered" evidence="2">
    <location>
        <begin position="510"/>
        <end position="530"/>
    </location>
</feature>
<feature type="compositionally biased region" description="Basic and acidic residues" evidence="2">
    <location>
        <begin position="1314"/>
        <end position="1341"/>
    </location>
</feature>
<feature type="region of interest" description="Disordered" evidence="2">
    <location>
        <begin position="758"/>
        <end position="793"/>
    </location>
</feature>
<feature type="region of interest" description="Disordered" evidence="2">
    <location>
        <begin position="1945"/>
        <end position="2024"/>
    </location>
</feature>
<dbReference type="PANTHER" id="PTHR47633:SF4">
    <property type="entry name" value="MYOPALLADIN ISOFORM X1"/>
    <property type="match status" value="1"/>
</dbReference>
<dbReference type="InterPro" id="IPR007110">
    <property type="entry name" value="Ig-like_dom"/>
</dbReference>
<feature type="compositionally biased region" description="Acidic residues" evidence="2">
    <location>
        <begin position="677"/>
        <end position="700"/>
    </location>
</feature>
<feature type="domain" description="Ig-like" evidence="3">
    <location>
        <begin position="2361"/>
        <end position="2451"/>
    </location>
</feature>
<feature type="compositionally biased region" description="Low complexity" evidence="2">
    <location>
        <begin position="1780"/>
        <end position="1794"/>
    </location>
</feature>
<evidence type="ECO:0000256" key="1">
    <source>
        <dbReference type="ARBA" id="ARBA00023319"/>
    </source>
</evidence>
<evidence type="ECO:0000256" key="2">
    <source>
        <dbReference type="SAM" id="MobiDB-lite"/>
    </source>
</evidence>
<dbReference type="InterPro" id="IPR003598">
    <property type="entry name" value="Ig_sub2"/>
</dbReference>
<name>A0A182K3G6_9DIPT</name>
<feature type="domain" description="Ig-like" evidence="3">
    <location>
        <begin position="2053"/>
        <end position="2135"/>
    </location>
</feature>
<organism evidence="4 5">
    <name type="scientific">Anopheles christyi</name>
    <dbReference type="NCBI Taxonomy" id="43041"/>
    <lineage>
        <taxon>Eukaryota</taxon>
        <taxon>Metazoa</taxon>
        <taxon>Ecdysozoa</taxon>
        <taxon>Arthropoda</taxon>
        <taxon>Hexapoda</taxon>
        <taxon>Insecta</taxon>
        <taxon>Pterygota</taxon>
        <taxon>Neoptera</taxon>
        <taxon>Endopterygota</taxon>
        <taxon>Diptera</taxon>
        <taxon>Nematocera</taxon>
        <taxon>Culicoidea</taxon>
        <taxon>Culicidae</taxon>
        <taxon>Anophelinae</taxon>
        <taxon>Anopheles</taxon>
    </lineage>
</organism>
<feature type="domain" description="Ig-like" evidence="3">
    <location>
        <begin position="387"/>
        <end position="474"/>
    </location>
</feature>
<dbReference type="VEuPathDB" id="VectorBase:ACHR005301"/>
<feature type="compositionally biased region" description="Pro residues" evidence="2">
    <location>
        <begin position="703"/>
        <end position="726"/>
    </location>
</feature>
<keyword evidence="1" id="KW-0393">Immunoglobulin domain</keyword>
<dbReference type="Proteomes" id="UP000075881">
    <property type="component" value="Unassembled WGS sequence"/>
</dbReference>
<dbReference type="PANTHER" id="PTHR47633">
    <property type="entry name" value="IMMUNOGLOBULIN"/>
    <property type="match status" value="1"/>
</dbReference>
<feature type="region of interest" description="Disordered" evidence="2">
    <location>
        <begin position="327"/>
        <end position="380"/>
    </location>
</feature>
<dbReference type="SMART" id="SM00409">
    <property type="entry name" value="IG"/>
    <property type="match status" value="11"/>
</dbReference>
<dbReference type="Gene3D" id="2.60.40.10">
    <property type="entry name" value="Immunoglobulins"/>
    <property type="match status" value="11"/>
</dbReference>
<keyword evidence="5" id="KW-1185">Reference proteome</keyword>
<dbReference type="Pfam" id="PF07679">
    <property type="entry name" value="I-set"/>
    <property type="match status" value="11"/>
</dbReference>
<dbReference type="SUPFAM" id="SSF48726">
    <property type="entry name" value="Immunoglobulin"/>
    <property type="match status" value="11"/>
</dbReference>
<feature type="domain" description="Ig-like" evidence="3">
    <location>
        <begin position="1366"/>
        <end position="1480"/>
    </location>
</feature>
<dbReference type="EnsemblMetazoa" id="ACHR005301-RA">
    <property type="protein sequence ID" value="ACHR005301-PA"/>
    <property type="gene ID" value="ACHR005301"/>
</dbReference>
<dbReference type="InterPro" id="IPR036179">
    <property type="entry name" value="Ig-like_dom_sf"/>
</dbReference>
<evidence type="ECO:0000259" key="3">
    <source>
        <dbReference type="PROSITE" id="PS50835"/>
    </source>
</evidence>
<protein>
    <recommendedName>
        <fullName evidence="3">Ig-like domain-containing protein</fullName>
    </recommendedName>
</protein>
<feature type="compositionally biased region" description="Basic and acidic residues" evidence="2">
    <location>
        <begin position="334"/>
        <end position="354"/>
    </location>
</feature>
<dbReference type="FunFam" id="2.60.40.10:FF:000107">
    <property type="entry name" value="Myosin, light chain kinase a"/>
    <property type="match status" value="2"/>
</dbReference>
<reference evidence="5" key="1">
    <citation type="submission" date="2013-03" db="EMBL/GenBank/DDBJ databases">
        <title>The Genome Sequence of Anopheles christyi ACHKN1017.</title>
        <authorList>
            <consortium name="The Broad Institute Genomics Platform"/>
            <person name="Neafsey D.E."/>
            <person name="Besansky N."/>
            <person name="Walker B."/>
            <person name="Young S.K."/>
            <person name="Zeng Q."/>
            <person name="Gargeya S."/>
            <person name="Fitzgerald M."/>
            <person name="Haas B."/>
            <person name="Abouelleil A."/>
            <person name="Allen A.W."/>
            <person name="Alvarado L."/>
            <person name="Arachchi H.M."/>
            <person name="Berlin A.M."/>
            <person name="Chapman S.B."/>
            <person name="Gainer-Dewar J."/>
            <person name="Goldberg J."/>
            <person name="Griggs A."/>
            <person name="Gujja S."/>
            <person name="Hansen M."/>
            <person name="Howarth C."/>
            <person name="Imamovic A."/>
            <person name="Ireland A."/>
            <person name="Larimer J."/>
            <person name="McCowan C."/>
            <person name="Murphy C."/>
            <person name="Pearson M."/>
            <person name="Poon T.W."/>
            <person name="Priest M."/>
            <person name="Roberts A."/>
            <person name="Saif S."/>
            <person name="Shea T."/>
            <person name="Sisk P."/>
            <person name="Sykes S."/>
            <person name="Wortman J."/>
            <person name="Nusbaum C."/>
            <person name="Birren B."/>
        </authorList>
    </citation>
    <scope>NUCLEOTIDE SEQUENCE [LARGE SCALE GENOMIC DNA]</scope>
    <source>
        <strain evidence="5">ACHKN1017</strain>
    </source>
</reference>
<feature type="compositionally biased region" description="Basic and acidic residues" evidence="2">
    <location>
        <begin position="1819"/>
        <end position="1837"/>
    </location>
</feature>
<dbReference type="CDD" id="cd00096">
    <property type="entry name" value="Ig"/>
    <property type="match status" value="4"/>
</dbReference>
<evidence type="ECO:0000313" key="5">
    <source>
        <dbReference type="Proteomes" id="UP000075881"/>
    </source>
</evidence>
<feature type="region of interest" description="Disordered" evidence="2">
    <location>
        <begin position="950"/>
        <end position="1038"/>
    </location>
</feature>
<dbReference type="InterPro" id="IPR003599">
    <property type="entry name" value="Ig_sub"/>
</dbReference>
<feature type="compositionally biased region" description="Basic and acidic residues" evidence="2">
    <location>
        <begin position="763"/>
        <end position="793"/>
    </location>
</feature>